<keyword evidence="2" id="KW-1185">Reference proteome</keyword>
<sequence length="49" mass="5110">MGMIGFDIVCVTVRSGSRMHAYLVNDACKTISANSKSTVSAKADFALAA</sequence>
<name>A0A7W4UTH8_LEIAQ</name>
<reference evidence="1 2" key="1">
    <citation type="submission" date="2020-08" db="EMBL/GenBank/DDBJ databases">
        <title>Sequencing the genomes of 1000 actinobacteria strains.</title>
        <authorList>
            <person name="Klenk H.-P."/>
        </authorList>
    </citation>
    <scope>NUCLEOTIDE SEQUENCE [LARGE SCALE GENOMIC DNA]</scope>
    <source>
        <strain evidence="1 2">DSM 20146</strain>
    </source>
</reference>
<organism evidence="1 2">
    <name type="scientific">Leifsonia aquatica</name>
    <name type="common">Corynebacterium aquaticum</name>
    <dbReference type="NCBI Taxonomy" id="144185"/>
    <lineage>
        <taxon>Bacteria</taxon>
        <taxon>Bacillati</taxon>
        <taxon>Actinomycetota</taxon>
        <taxon>Actinomycetes</taxon>
        <taxon>Micrococcales</taxon>
        <taxon>Microbacteriaceae</taxon>
        <taxon>Leifsonia</taxon>
    </lineage>
</organism>
<protein>
    <submittedName>
        <fullName evidence="1">Uncharacterized protein</fullName>
    </submittedName>
</protein>
<dbReference type="AlphaFoldDB" id="A0A7W4UTH8"/>
<proteinExistence type="predicted"/>
<evidence type="ECO:0000313" key="1">
    <source>
        <dbReference type="EMBL" id="MBB2966004.1"/>
    </source>
</evidence>
<accession>A0A7W4UTH8</accession>
<dbReference type="EMBL" id="JACHVP010000001">
    <property type="protein sequence ID" value="MBB2966004.1"/>
    <property type="molecule type" value="Genomic_DNA"/>
</dbReference>
<evidence type="ECO:0000313" key="2">
    <source>
        <dbReference type="Proteomes" id="UP000538196"/>
    </source>
</evidence>
<comment type="caution">
    <text evidence="1">The sequence shown here is derived from an EMBL/GenBank/DDBJ whole genome shotgun (WGS) entry which is preliminary data.</text>
</comment>
<dbReference type="Proteomes" id="UP000538196">
    <property type="component" value="Unassembled WGS sequence"/>
</dbReference>
<gene>
    <name evidence="1" type="ORF">FHX33_000736</name>
</gene>